<dbReference type="PANTHER" id="PTHR34280:SF15">
    <property type="entry name" value="TRANSCRIPTION FACTOR"/>
    <property type="match status" value="1"/>
</dbReference>
<dbReference type="InterPro" id="IPR038518">
    <property type="entry name" value="Glyco_hydro_63N_sf"/>
</dbReference>
<evidence type="ECO:0000313" key="3">
    <source>
        <dbReference type="EMBL" id="GKV43439.1"/>
    </source>
</evidence>
<dbReference type="AlphaFoldDB" id="A0AAV5M2D5"/>
<proteinExistence type="predicted"/>
<dbReference type="Gene3D" id="2.70.98.110">
    <property type="entry name" value="Glycosyl hydrolase family 63, N-terminal domain"/>
    <property type="match status" value="1"/>
</dbReference>
<evidence type="ECO:0000313" key="4">
    <source>
        <dbReference type="Proteomes" id="UP001054252"/>
    </source>
</evidence>
<dbReference type="EMBL" id="BPVZ01000169">
    <property type="protein sequence ID" value="GKV43439.1"/>
    <property type="molecule type" value="Genomic_DNA"/>
</dbReference>
<dbReference type="Proteomes" id="UP001054252">
    <property type="component" value="Unassembled WGS sequence"/>
</dbReference>
<organism evidence="3 4">
    <name type="scientific">Rubroshorea leprosula</name>
    <dbReference type="NCBI Taxonomy" id="152421"/>
    <lineage>
        <taxon>Eukaryota</taxon>
        <taxon>Viridiplantae</taxon>
        <taxon>Streptophyta</taxon>
        <taxon>Embryophyta</taxon>
        <taxon>Tracheophyta</taxon>
        <taxon>Spermatophyta</taxon>
        <taxon>Magnoliopsida</taxon>
        <taxon>eudicotyledons</taxon>
        <taxon>Gunneridae</taxon>
        <taxon>Pentapetalae</taxon>
        <taxon>rosids</taxon>
        <taxon>malvids</taxon>
        <taxon>Malvales</taxon>
        <taxon>Dipterocarpaceae</taxon>
        <taxon>Rubroshorea</taxon>
    </lineage>
</organism>
<feature type="domain" description="Glycosyl hydrolase family 63 N-terminal" evidence="2">
    <location>
        <begin position="32"/>
        <end position="129"/>
    </location>
</feature>
<name>A0AAV5M2D5_9ROSI</name>
<comment type="caution">
    <text evidence="3">The sequence shown here is derived from an EMBL/GenBank/DDBJ whole genome shotgun (WGS) entry which is preliminary data.</text>
</comment>
<keyword evidence="4" id="KW-1185">Reference proteome</keyword>
<protein>
    <recommendedName>
        <fullName evidence="2">Glycosyl hydrolase family 63 N-terminal domain-containing protein</fullName>
    </recommendedName>
</protein>
<dbReference type="Pfam" id="PF16923">
    <property type="entry name" value="Glyco_hydro_63N"/>
    <property type="match status" value="1"/>
</dbReference>
<accession>A0AAV5M2D5</accession>
<evidence type="ECO:0000256" key="1">
    <source>
        <dbReference type="SAM" id="MobiDB-lite"/>
    </source>
</evidence>
<dbReference type="InterPro" id="IPR038947">
    <property type="entry name" value="At3g27210-like"/>
</dbReference>
<evidence type="ECO:0000259" key="2">
    <source>
        <dbReference type="Pfam" id="PF16923"/>
    </source>
</evidence>
<dbReference type="PANTHER" id="PTHR34280">
    <property type="entry name" value="OS01G0920100 PROTEIN"/>
    <property type="match status" value="1"/>
</dbReference>
<feature type="region of interest" description="Disordered" evidence="1">
    <location>
        <begin position="119"/>
        <end position="157"/>
    </location>
</feature>
<sequence>MVLISYCSCDWQDFSLFNCWIDVDWFEGWKDMTLETSFLKSKGDGGGYGGDWAVRIDVQSEKWNDDLQKNAYLFFYLADEDGSAVSLSQDTFHIHGSSLLASGSRADNGHRQLHLKSKIFHADPTPSQDNTPMRPERSIENSVHDKAPGVDDEPSPNDMKKQLIGLFCESFNNTASVNIDQNLGQPEDKPANLAQLERFAMKGLVASIPNSTPSGEITPYKGSIPKKEKSSQSAQCYLPGLVRSLSFGERERGSLPKLMVVSQMFMLYESF</sequence>
<gene>
    <name evidence="3" type="ORF">SLEP1_g50728</name>
</gene>
<dbReference type="InterPro" id="IPR031631">
    <property type="entry name" value="Glyco_hydro_63N"/>
</dbReference>
<reference evidence="3 4" key="1">
    <citation type="journal article" date="2021" name="Commun. Biol.">
        <title>The genome of Shorea leprosula (Dipterocarpaceae) highlights the ecological relevance of drought in aseasonal tropical rainforests.</title>
        <authorList>
            <person name="Ng K.K.S."/>
            <person name="Kobayashi M.J."/>
            <person name="Fawcett J.A."/>
            <person name="Hatakeyama M."/>
            <person name="Paape T."/>
            <person name="Ng C.H."/>
            <person name="Ang C.C."/>
            <person name="Tnah L.H."/>
            <person name="Lee C.T."/>
            <person name="Nishiyama T."/>
            <person name="Sese J."/>
            <person name="O'Brien M.J."/>
            <person name="Copetti D."/>
            <person name="Mohd Noor M.I."/>
            <person name="Ong R.C."/>
            <person name="Putra M."/>
            <person name="Sireger I.Z."/>
            <person name="Indrioko S."/>
            <person name="Kosugi Y."/>
            <person name="Izuno A."/>
            <person name="Isagi Y."/>
            <person name="Lee S.L."/>
            <person name="Shimizu K.K."/>
        </authorList>
    </citation>
    <scope>NUCLEOTIDE SEQUENCE [LARGE SCALE GENOMIC DNA]</scope>
    <source>
        <strain evidence="3">214</strain>
    </source>
</reference>
<feature type="compositionally biased region" description="Basic and acidic residues" evidence="1">
    <location>
        <begin position="134"/>
        <end position="149"/>
    </location>
</feature>